<keyword evidence="2" id="KW-1185">Reference proteome</keyword>
<evidence type="ECO:0000313" key="1">
    <source>
        <dbReference type="EMBL" id="EOY13282.1"/>
    </source>
</evidence>
<evidence type="ECO:0000313" key="2">
    <source>
        <dbReference type="Proteomes" id="UP000026915"/>
    </source>
</evidence>
<dbReference type="Gramene" id="EOY13282">
    <property type="protein sequence ID" value="EOY13282"/>
    <property type="gene ID" value="TCM_031806"/>
</dbReference>
<sequence length="126" mass="14158">MSIGRAPRRVLEDMFSCKISTSLVKVEGIESVNLLRSNNKCLREMRSPKHAGIGPTNLLPARSKKPKLFKWHNSAGMDPSNLFPSSERLCKFRNLPIVVGIAISSLLSKFKPIKLLRYVLHSEIKS</sequence>
<name>A0A061F9B4_THECC</name>
<protein>
    <submittedName>
        <fullName evidence="1">Uncharacterized protein</fullName>
    </submittedName>
</protein>
<organism evidence="1 2">
    <name type="scientific">Theobroma cacao</name>
    <name type="common">Cacao</name>
    <name type="synonym">Cocoa</name>
    <dbReference type="NCBI Taxonomy" id="3641"/>
    <lineage>
        <taxon>Eukaryota</taxon>
        <taxon>Viridiplantae</taxon>
        <taxon>Streptophyta</taxon>
        <taxon>Embryophyta</taxon>
        <taxon>Tracheophyta</taxon>
        <taxon>Spermatophyta</taxon>
        <taxon>Magnoliopsida</taxon>
        <taxon>eudicotyledons</taxon>
        <taxon>Gunneridae</taxon>
        <taxon>Pentapetalae</taxon>
        <taxon>rosids</taxon>
        <taxon>malvids</taxon>
        <taxon>Malvales</taxon>
        <taxon>Malvaceae</taxon>
        <taxon>Byttnerioideae</taxon>
        <taxon>Theobroma</taxon>
    </lineage>
</organism>
<dbReference type="AlphaFoldDB" id="A0A061F9B4"/>
<dbReference type="EMBL" id="CM001885">
    <property type="protein sequence ID" value="EOY13282.1"/>
    <property type="molecule type" value="Genomic_DNA"/>
</dbReference>
<dbReference type="HOGENOM" id="CLU_1985642_0_0_1"/>
<dbReference type="Proteomes" id="UP000026915">
    <property type="component" value="Chromosome 7"/>
</dbReference>
<proteinExistence type="predicted"/>
<reference evidence="1 2" key="1">
    <citation type="journal article" date="2013" name="Genome Biol.">
        <title>The genome sequence of the most widely cultivated cacao type and its use to identify candidate genes regulating pod color.</title>
        <authorList>
            <person name="Motamayor J.C."/>
            <person name="Mockaitis K."/>
            <person name="Schmutz J."/>
            <person name="Haiminen N."/>
            <person name="Iii D.L."/>
            <person name="Cornejo O."/>
            <person name="Findley S.D."/>
            <person name="Zheng P."/>
            <person name="Utro F."/>
            <person name="Royaert S."/>
            <person name="Saski C."/>
            <person name="Jenkins J."/>
            <person name="Podicheti R."/>
            <person name="Zhao M."/>
            <person name="Scheffler B.E."/>
            <person name="Stack J.C."/>
            <person name="Feltus F.A."/>
            <person name="Mustiga G.M."/>
            <person name="Amores F."/>
            <person name="Phillips W."/>
            <person name="Marelli J.P."/>
            <person name="May G.D."/>
            <person name="Shapiro H."/>
            <person name="Ma J."/>
            <person name="Bustamante C.D."/>
            <person name="Schnell R.J."/>
            <person name="Main D."/>
            <person name="Gilbert D."/>
            <person name="Parida L."/>
            <person name="Kuhn D.N."/>
        </authorList>
    </citation>
    <scope>NUCLEOTIDE SEQUENCE [LARGE SCALE GENOMIC DNA]</scope>
    <source>
        <strain evidence="2">cv. Matina 1-6</strain>
    </source>
</reference>
<gene>
    <name evidence="1" type="ORF">TCM_031806</name>
</gene>
<accession>A0A061F9B4</accession>
<dbReference type="InParanoid" id="A0A061F9B4"/>